<dbReference type="Pfam" id="PF00593">
    <property type="entry name" value="TonB_dep_Rec_b-barrel"/>
    <property type="match status" value="1"/>
</dbReference>
<evidence type="ECO:0000256" key="12">
    <source>
        <dbReference type="PROSITE-ProRule" id="PRU01360"/>
    </source>
</evidence>
<dbReference type="KEGG" id="schy:GVO57_00940"/>
<evidence type="ECO:0000313" key="19">
    <source>
        <dbReference type="Proteomes" id="UP000464468"/>
    </source>
</evidence>
<dbReference type="GO" id="GO:0015344">
    <property type="term" value="F:siderophore uptake transmembrane transporter activity"/>
    <property type="evidence" value="ECO:0007669"/>
    <property type="project" value="TreeGrafter"/>
</dbReference>
<dbReference type="Gene3D" id="2.40.170.20">
    <property type="entry name" value="TonB-dependent receptor, beta-barrel domain"/>
    <property type="match status" value="1"/>
</dbReference>
<evidence type="ECO:0000259" key="16">
    <source>
        <dbReference type="Pfam" id="PF00593"/>
    </source>
</evidence>
<dbReference type="GO" id="GO:0009279">
    <property type="term" value="C:cell outer membrane"/>
    <property type="evidence" value="ECO:0007669"/>
    <property type="project" value="UniProtKB-SubCell"/>
</dbReference>
<keyword evidence="6 15" id="KW-0732">Signal</keyword>
<protein>
    <submittedName>
        <fullName evidence="18">TonB-dependent receptor</fullName>
    </submittedName>
</protein>
<dbReference type="EMBL" id="CP047895">
    <property type="protein sequence ID" value="QHL89646.1"/>
    <property type="molecule type" value="Genomic_DNA"/>
</dbReference>
<evidence type="ECO:0000256" key="3">
    <source>
        <dbReference type="ARBA" id="ARBA00022452"/>
    </source>
</evidence>
<feature type="chain" id="PRO_5031101948" evidence="15">
    <location>
        <begin position="21"/>
        <end position="830"/>
    </location>
</feature>
<keyword evidence="18" id="KW-0675">Receptor</keyword>
<dbReference type="PANTHER" id="PTHR32552:SF89">
    <property type="entry name" value="CATECHOLATE SIDEROPHORE RECEPTOR FIU"/>
    <property type="match status" value="1"/>
</dbReference>
<feature type="compositionally biased region" description="Low complexity" evidence="14">
    <location>
        <begin position="27"/>
        <end position="44"/>
    </location>
</feature>
<name>A0A7Z2NTP3_9SPHN</name>
<sequence length="830" mass="88708">MRNIAIALLASSFLATPVLAGEPADIPAADTDQPEAPADPQAAPAQEVFSTGVARGRDRLDSATSTSIFRSSEFLKLGPRPFADVIRAIPGLRVESAVGEGNANYTVRGLPLASGGAKYLQIQEDGLPVLEFGDFFNFAADVFVRSDFNIAQIESIRGGSASTFSSNSPGGLINLLSKTGDTDGGAVQLTSGIDYGERRIDFDYGSQLGGGWRFHIGGFYRQGEGPRDIGFNGYKGGQIRLNITKQFDTGFIRLHAKYLQDRSPTFAPYPIQITGTNDDPTIRNFAGFDVRSDATLSPFIGPVVTLDGQNQLRRFPVRNGMDPVSKAIGLEAQFEVAGFTVSNKARYSANSGDFLRVFPSSVNTVNALAAQIGGAGATARYASGPLAGQPIAAGSPINGNGQLMLSFMAQTRARSLDYFVNDLRASRVWNMGGGALTVTGGLYAADQQLSSEWLHSSIVTDVAGNGRTAMVDITSAAGVAQTQGGYFSFARGNSSRFRRIFDVDYSILAPYGSVNYHVGKLAIGGSLRYDRGRVRGSLVGADLGGGRVGLTSFDVNGDGAISAPETRVGFLPLDRPAPVDYDYGFLSYSAGVNYRISEPLAVFARYSRGGRANADKILFTSAVAADGSVPSKADRVDEVRQLEGGFKFRRTNVTVNATAFLAYADDHNVLNGSANATFRTYRAYGLELEGTFRHGPFSIAGGATYTTAKITEDKFDASLTGKEPRRQPAWTITVMPQLEFDRVNVGANIVTVTSSYAQDENILRIPGFTTVNAFALFKPVARVQLMVNASNLFNQAGFFDINQSQLPANGIGWGRSINGRTISASLRYDF</sequence>
<gene>
    <name evidence="18" type="ORF">GVO57_00940</name>
</gene>
<evidence type="ECO:0000256" key="9">
    <source>
        <dbReference type="ARBA" id="ARBA00023077"/>
    </source>
</evidence>
<feature type="region of interest" description="Disordered" evidence="14">
    <location>
        <begin position="24"/>
        <end position="44"/>
    </location>
</feature>
<evidence type="ECO:0000256" key="5">
    <source>
        <dbReference type="ARBA" id="ARBA00022692"/>
    </source>
</evidence>
<evidence type="ECO:0000256" key="8">
    <source>
        <dbReference type="ARBA" id="ARBA00023065"/>
    </source>
</evidence>
<keyword evidence="7" id="KW-0408">Iron</keyword>
<evidence type="ECO:0000259" key="17">
    <source>
        <dbReference type="Pfam" id="PF07715"/>
    </source>
</evidence>
<keyword evidence="10 12" id="KW-0472">Membrane</keyword>
<dbReference type="PROSITE" id="PS52016">
    <property type="entry name" value="TONB_DEPENDENT_REC_3"/>
    <property type="match status" value="1"/>
</dbReference>
<dbReference type="InterPro" id="IPR037066">
    <property type="entry name" value="Plug_dom_sf"/>
</dbReference>
<proteinExistence type="inferred from homology"/>
<dbReference type="AlphaFoldDB" id="A0A7Z2NTP3"/>
<keyword evidence="8" id="KW-0406">Ion transport</keyword>
<feature type="signal peptide" evidence="15">
    <location>
        <begin position="1"/>
        <end position="20"/>
    </location>
</feature>
<evidence type="ECO:0000256" key="10">
    <source>
        <dbReference type="ARBA" id="ARBA00023136"/>
    </source>
</evidence>
<organism evidence="18 19">
    <name type="scientific">Sphingomonas changnyeongensis</name>
    <dbReference type="NCBI Taxonomy" id="2698679"/>
    <lineage>
        <taxon>Bacteria</taxon>
        <taxon>Pseudomonadati</taxon>
        <taxon>Pseudomonadota</taxon>
        <taxon>Alphaproteobacteria</taxon>
        <taxon>Sphingomonadales</taxon>
        <taxon>Sphingomonadaceae</taxon>
        <taxon>Sphingomonas</taxon>
    </lineage>
</organism>
<keyword evidence="19" id="KW-1185">Reference proteome</keyword>
<reference evidence="18 19" key="1">
    <citation type="submission" date="2020-01" db="EMBL/GenBank/DDBJ databases">
        <title>Sphingomonas sp. C33 whole genome sequece.</title>
        <authorList>
            <person name="Park C."/>
        </authorList>
    </citation>
    <scope>NUCLEOTIDE SEQUENCE [LARGE SCALE GENOMIC DNA]</scope>
    <source>
        <strain evidence="18 19">C33</strain>
    </source>
</reference>
<keyword evidence="11 12" id="KW-0998">Cell outer membrane</keyword>
<dbReference type="RefSeq" id="WP_160591086.1">
    <property type="nucleotide sequence ID" value="NZ_CP047895.1"/>
</dbReference>
<dbReference type="Pfam" id="PF07715">
    <property type="entry name" value="Plug"/>
    <property type="match status" value="1"/>
</dbReference>
<dbReference type="Gene3D" id="2.170.130.10">
    <property type="entry name" value="TonB-dependent receptor, plug domain"/>
    <property type="match status" value="1"/>
</dbReference>
<keyword evidence="2 12" id="KW-0813">Transport</keyword>
<comment type="similarity">
    <text evidence="12 13">Belongs to the TonB-dependent receptor family.</text>
</comment>
<evidence type="ECO:0000256" key="2">
    <source>
        <dbReference type="ARBA" id="ARBA00022448"/>
    </source>
</evidence>
<evidence type="ECO:0000256" key="14">
    <source>
        <dbReference type="SAM" id="MobiDB-lite"/>
    </source>
</evidence>
<evidence type="ECO:0000256" key="1">
    <source>
        <dbReference type="ARBA" id="ARBA00004571"/>
    </source>
</evidence>
<keyword evidence="3 12" id="KW-1134">Transmembrane beta strand</keyword>
<evidence type="ECO:0000313" key="18">
    <source>
        <dbReference type="EMBL" id="QHL89646.1"/>
    </source>
</evidence>
<dbReference type="InterPro" id="IPR039426">
    <property type="entry name" value="TonB-dep_rcpt-like"/>
</dbReference>
<dbReference type="InterPro" id="IPR000531">
    <property type="entry name" value="Beta-barrel_TonB"/>
</dbReference>
<evidence type="ECO:0000256" key="11">
    <source>
        <dbReference type="ARBA" id="ARBA00023237"/>
    </source>
</evidence>
<feature type="domain" description="TonB-dependent receptor plug" evidence="17">
    <location>
        <begin position="60"/>
        <end position="171"/>
    </location>
</feature>
<accession>A0A7Z2NTP3</accession>
<evidence type="ECO:0000256" key="4">
    <source>
        <dbReference type="ARBA" id="ARBA00022496"/>
    </source>
</evidence>
<keyword evidence="5 12" id="KW-0812">Transmembrane</keyword>
<comment type="subcellular location">
    <subcellularLocation>
        <location evidence="1 12">Cell outer membrane</location>
        <topology evidence="1 12">Multi-pass membrane protein</topology>
    </subcellularLocation>
</comment>
<dbReference type="PANTHER" id="PTHR32552">
    <property type="entry name" value="FERRICHROME IRON RECEPTOR-RELATED"/>
    <property type="match status" value="1"/>
</dbReference>
<feature type="domain" description="TonB-dependent receptor-like beta-barrel" evidence="16">
    <location>
        <begin position="405"/>
        <end position="792"/>
    </location>
</feature>
<dbReference type="InterPro" id="IPR012910">
    <property type="entry name" value="Plug_dom"/>
</dbReference>
<keyword evidence="9 13" id="KW-0798">TonB box</keyword>
<keyword evidence="4" id="KW-0410">Iron transport</keyword>
<dbReference type="InterPro" id="IPR036942">
    <property type="entry name" value="Beta-barrel_TonB_sf"/>
</dbReference>
<evidence type="ECO:0000256" key="6">
    <source>
        <dbReference type="ARBA" id="ARBA00022729"/>
    </source>
</evidence>
<dbReference type="Proteomes" id="UP000464468">
    <property type="component" value="Chromosome"/>
</dbReference>
<evidence type="ECO:0000256" key="15">
    <source>
        <dbReference type="SAM" id="SignalP"/>
    </source>
</evidence>
<evidence type="ECO:0000256" key="7">
    <source>
        <dbReference type="ARBA" id="ARBA00023004"/>
    </source>
</evidence>
<evidence type="ECO:0000256" key="13">
    <source>
        <dbReference type="RuleBase" id="RU003357"/>
    </source>
</evidence>
<dbReference type="SUPFAM" id="SSF56935">
    <property type="entry name" value="Porins"/>
    <property type="match status" value="1"/>
</dbReference>